<sequence length="261" mass="27823">MIHSKPYLELHPSHSHAGSLPRSGRGSELPSLTAGFWLPSPSSTTCSRTGNSLAASATGLVSELFPFPSPSRDRNLFLHTRYPIPAMTETPHTTPIPTPAFPPADNEEEPGSKGIAVTTTVVAEKEDSGDADVGARVVARVGARVSARVGKSDVENTSVEIVRASPMSGFCSQPSFRARTTLAGGEVSSLGLASMKDDLWSLTIRHDLCLAGAIQTVRALRIVIEEAVHAIRVLERSICFEKSVDNGRPDWLARSTARSVS</sequence>
<evidence type="ECO:0000313" key="2">
    <source>
        <dbReference type="EMBL" id="KAF2453353.1"/>
    </source>
</evidence>
<evidence type="ECO:0000256" key="1">
    <source>
        <dbReference type="SAM" id="MobiDB-lite"/>
    </source>
</evidence>
<feature type="region of interest" description="Disordered" evidence="1">
    <location>
        <begin position="1"/>
        <end position="26"/>
    </location>
</feature>
<name>A0A6A6NPW9_9PEZI</name>
<dbReference type="AlphaFoldDB" id="A0A6A6NPW9"/>
<proteinExistence type="predicted"/>
<dbReference type="Proteomes" id="UP000799766">
    <property type="component" value="Unassembled WGS sequence"/>
</dbReference>
<organism evidence="2 3">
    <name type="scientific">Lineolata rhizophorae</name>
    <dbReference type="NCBI Taxonomy" id="578093"/>
    <lineage>
        <taxon>Eukaryota</taxon>
        <taxon>Fungi</taxon>
        <taxon>Dikarya</taxon>
        <taxon>Ascomycota</taxon>
        <taxon>Pezizomycotina</taxon>
        <taxon>Dothideomycetes</taxon>
        <taxon>Dothideomycetes incertae sedis</taxon>
        <taxon>Lineolatales</taxon>
        <taxon>Lineolataceae</taxon>
        <taxon>Lineolata</taxon>
    </lineage>
</organism>
<accession>A0A6A6NPW9</accession>
<keyword evidence="3" id="KW-1185">Reference proteome</keyword>
<evidence type="ECO:0000313" key="3">
    <source>
        <dbReference type="Proteomes" id="UP000799766"/>
    </source>
</evidence>
<gene>
    <name evidence="2" type="ORF">BDY21DRAFT_356446</name>
</gene>
<dbReference type="EMBL" id="MU001698">
    <property type="protein sequence ID" value="KAF2453353.1"/>
    <property type="molecule type" value="Genomic_DNA"/>
</dbReference>
<reference evidence="2" key="1">
    <citation type="journal article" date="2020" name="Stud. Mycol.">
        <title>101 Dothideomycetes genomes: a test case for predicting lifestyles and emergence of pathogens.</title>
        <authorList>
            <person name="Haridas S."/>
            <person name="Albert R."/>
            <person name="Binder M."/>
            <person name="Bloem J."/>
            <person name="Labutti K."/>
            <person name="Salamov A."/>
            <person name="Andreopoulos B."/>
            <person name="Baker S."/>
            <person name="Barry K."/>
            <person name="Bills G."/>
            <person name="Bluhm B."/>
            <person name="Cannon C."/>
            <person name="Castanera R."/>
            <person name="Culley D."/>
            <person name="Daum C."/>
            <person name="Ezra D."/>
            <person name="Gonzalez J."/>
            <person name="Henrissat B."/>
            <person name="Kuo A."/>
            <person name="Liang C."/>
            <person name="Lipzen A."/>
            <person name="Lutzoni F."/>
            <person name="Magnuson J."/>
            <person name="Mondo S."/>
            <person name="Nolan M."/>
            <person name="Ohm R."/>
            <person name="Pangilinan J."/>
            <person name="Park H.-J."/>
            <person name="Ramirez L."/>
            <person name="Alfaro M."/>
            <person name="Sun H."/>
            <person name="Tritt A."/>
            <person name="Yoshinaga Y."/>
            <person name="Zwiers L.-H."/>
            <person name="Turgeon B."/>
            <person name="Goodwin S."/>
            <person name="Spatafora J."/>
            <person name="Crous P."/>
            <person name="Grigoriev I."/>
        </authorList>
    </citation>
    <scope>NUCLEOTIDE SEQUENCE</scope>
    <source>
        <strain evidence="2">ATCC 16933</strain>
    </source>
</reference>
<protein>
    <submittedName>
        <fullName evidence="2">Uncharacterized protein</fullName>
    </submittedName>
</protein>
<feature type="compositionally biased region" description="Basic and acidic residues" evidence="1">
    <location>
        <begin position="1"/>
        <end position="12"/>
    </location>
</feature>